<feature type="transmembrane region" description="Helical" evidence="2">
    <location>
        <begin position="331"/>
        <end position="349"/>
    </location>
</feature>
<feature type="compositionally biased region" description="Polar residues" evidence="1">
    <location>
        <begin position="498"/>
        <end position="511"/>
    </location>
</feature>
<keyword evidence="4" id="KW-1185">Reference proteome</keyword>
<dbReference type="Proteomes" id="UP001569177">
    <property type="component" value="Unassembled WGS sequence"/>
</dbReference>
<keyword evidence="2" id="KW-0472">Membrane</keyword>
<accession>A0ABV4LK66</accession>
<feature type="region of interest" description="Disordered" evidence="1">
    <location>
        <begin position="498"/>
        <end position="524"/>
    </location>
</feature>
<evidence type="ECO:0000313" key="3">
    <source>
        <dbReference type="EMBL" id="MEZ8091604.1"/>
    </source>
</evidence>
<dbReference type="EMBL" id="JBGOOJ010000017">
    <property type="protein sequence ID" value="MEZ8091604.1"/>
    <property type="molecule type" value="Genomic_DNA"/>
</dbReference>
<comment type="caution">
    <text evidence="3">The sequence shown here is derived from an EMBL/GenBank/DDBJ whole genome shotgun (WGS) entry which is preliminary data.</text>
</comment>
<evidence type="ECO:0000313" key="4">
    <source>
        <dbReference type="Proteomes" id="UP001569177"/>
    </source>
</evidence>
<evidence type="ECO:0000256" key="1">
    <source>
        <dbReference type="SAM" id="MobiDB-lite"/>
    </source>
</evidence>
<reference evidence="3 4" key="1">
    <citation type="submission" date="2024-06" db="EMBL/GenBank/DDBJ databases">
        <authorList>
            <person name="Steensen K."/>
            <person name="Seneca J."/>
            <person name="Bartlau N."/>
            <person name="Yu A.X."/>
            <person name="Polz M.F."/>
        </authorList>
    </citation>
    <scope>NUCLEOTIDE SEQUENCE [LARGE SCALE GENOMIC DNA]</scope>
    <source>
        <strain evidence="3 4">5S240</strain>
    </source>
</reference>
<evidence type="ECO:0000256" key="2">
    <source>
        <dbReference type="SAM" id="Phobius"/>
    </source>
</evidence>
<proteinExistence type="predicted"/>
<name>A0ABV4LK66_9VIBR</name>
<gene>
    <name evidence="3" type="ORF">ACED24_16205</name>
</gene>
<keyword evidence="2" id="KW-1133">Transmembrane helix</keyword>
<dbReference type="RefSeq" id="WP_017056092.1">
    <property type="nucleotide sequence ID" value="NZ_JBGOOG010000019.1"/>
</dbReference>
<organism evidence="3 4">
    <name type="scientific">Vibrio kanaloae</name>
    <dbReference type="NCBI Taxonomy" id="170673"/>
    <lineage>
        <taxon>Bacteria</taxon>
        <taxon>Pseudomonadati</taxon>
        <taxon>Pseudomonadota</taxon>
        <taxon>Gammaproteobacteria</taxon>
        <taxon>Vibrionales</taxon>
        <taxon>Vibrionaceae</taxon>
        <taxon>Vibrio</taxon>
    </lineage>
</organism>
<keyword evidence="2" id="KW-0812">Transmembrane</keyword>
<sequence length="524" mass="60017">MPVQYFEDENTFSCTLTLDEQDWVRHFISFSDIVLGAKNHSANCNVTVFHVGEEEDSFTLDAYSLANVEACTTEIFQIELDRSNVSVKLVATKDNPNRVLQIYSSEHFIAYLASKKMTLQFKFILATLKNSYDSIRHVNFDKDISDILFTCGDSHILSNKTRALNDVIDIESCYVEYLSDLNTKFFSDSLLFDYILKLRTLASLAVLCRKCALDRLSFVFDGDKTLDLANEEIEFYHSYGQVIYDMYLWGYCDERHPTRVSIINHVIAQHQYVRDSFKRYVFDILESNYKVYITDNFEQYVEVTSKLSDFLYETTAKIGDKISDSISSARNVLILTLSYFFTIIVFTGIDKGKVENVFNFEIAALSTIFILGGLLNIHWIRKEIVSNAELARTQLNEMVDRYTYYIGDGELNGIRECNSLSLVESKAKERRVYVSTAIVLLALLFFVWGMYSLKSPLPFFDSIVADTQKTTEALTNTENKPKSDKQVNKPREAIVIDTVQQGKSTDNVNSAHENRLAELAKTSE</sequence>
<protein>
    <submittedName>
        <fullName evidence="3">Uncharacterized protein</fullName>
    </submittedName>
</protein>
<feature type="transmembrane region" description="Helical" evidence="2">
    <location>
        <begin position="361"/>
        <end position="380"/>
    </location>
</feature>
<feature type="compositionally biased region" description="Basic and acidic residues" evidence="1">
    <location>
        <begin position="512"/>
        <end position="524"/>
    </location>
</feature>
<feature type="transmembrane region" description="Helical" evidence="2">
    <location>
        <begin position="432"/>
        <end position="451"/>
    </location>
</feature>